<comment type="caution">
    <text evidence="2">The sequence shown here is derived from an EMBL/GenBank/DDBJ whole genome shotgun (WGS) entry which is preliminary data.</text>
</comment>
<name>A0A2K3M6X5_TRIPR</name>
<dbReference type="AlphaFoldDB" id="A0A2K3M6X5"/>
<dbReference type="PANTHER" id="PTHR20953">
    <property type="entry name" value="KINASE-RELATED"/>
    <property type="match status" value="1"/>
</dbReference>
<feature type="non-terminal residue" evidence="2">
    <location>
        <position position="152"/>
    </location>
</feature>
<accession>A0A2K3M6X5</accession>
<organism evidence="2 3">
    <name type="scientific">Trifolium pratense</name>
    <name type="common">Red clover</name>
    <dbReference type="NCBI Taxonomy" id="57577"/>
    <lineage>
        <taxon>Eukaryota</taxon>
        <taxon>Viridiplantae</taxon>
        <taxon>Streptophyta</taxon>
        <taxon>Embryophyta</taxon>
        <taxon>Tracheophyta</taxon>
        <taxon>Spermatophyta</taxon>
        <taxon>Magnoliopsida</taxon>
        <taxon>eudicotyledons</taxon>
        <taxon>Gunneridae</taxon>
        <taxon>Pentapetalae</taxon>
        <taxon>rosids</taxon>
        <taxon>fabids</taxon>
        <taxon>Fabales</taxon>
        <taxon>Fabaceae</taxon>
        <taxon>Papilionoideae</taxon>
        <taxon>50 kb inversion clade</taxon>
        <taxon>NPAAA clade</taxon>
        <taxon>Hologalegina</taxon>
        <taxon>IRL clade</taxon>
        <taxon>Trifolieae</taxon>
        <taxon>Trifolium</taxon>
    </lineage>
</organism>
<evidence type="ECO:0000313" key="3">
    <source>
        <dbReference type="Proteomes" id="UP000236291"/>
    </source>
</evidence>
<dbReference type="STRING" id="57577.A0A2K3M6X5"/>
<proteinExistence type="predicted"/>
<feature type="region of interest" description="Disordered" evidence="1">
    <location>
        <begin position="53"/>
        <end position="81"/>
    </location>
</feature>
<gene>
    <name evidence="2" type="ORF">L195_g042622</name>
</gene>
<reference evidence="2 3" key="1">
    <citation type="journal article" date="2014" name="Am. J. Bot.">
        <title>Genome assembly and annotation for red clover (Trifolium pratense; Fabaceae).</title>
        <authorList>
            <person name="Istvanek J."/>
            <person name="Jaros M."/>
            <person name="Krenek A."/>
            <person name="Repkova J."/>
        </authorList>
    </citation>
    <scope>NUCLEOTIDE SEQUENCE [LARGE SCALE GENOMIC DNA]</scope>
    <source>
        <strain evidence="3">cv. Tatra</strain>
        <tissue evidence="2">Young leaves</tissue>
    </source>
</reference>
<sequence>MRAINSHVVLIDLHCTSWQQNNNKKQHYLNSNNCFSSFHRSSSSSSRRVVHAKAIQSSSASPQIRRPSDRYTIRNGSSPSISQTETTVELDMFLELLPLEMRMELYKHQEIGGLIEVVMDLGRKPLARFPSGDWVISQRPINHTDLDHAISK</sequence>
<reference evidence="2 3" key="2">
    <citation type="journal article" date="2017" name="Front. Plant Sci.">
        <title>Gene Classification and Mining of Molecular Markers Useful in Red Clover (Trifolium pratense) Breeding.</title>
        <authorList>
            <person name="Istvanek J."/>
            <person name="Dluhosova J."/>
            <person name="Dluhos P."/>
            <person name="Patkova L."/>
            <person name="Nedelnik J."/>
            <person name="Repkova J."/>
        </authorList>
    </citation>
    <scope>NUCLEOTIDE SEQUENCE [LARGE SCALE GENOMIC DNA]</scope>
    <source>
        <strain evidence="3">cv. Tatra</strain>
        <tissue evidence="2">Young leaves</tissue>
    </source>
</reference>
<evidence type="ECO:0000313" key="2">
    <source>
        <dbReference type="EMBL" id="PNX86544.1"/>
    </source>
</evidence>
<dbReference type="Proteomes" id="UP000236291">
    <property type="component" value="Unassembled WGS sequence"/>
</dbReference>
<dbReference type="PANTHER" id="PTHR20953:SF14">
    <property type="entry name" value="PROTEIN SEEDLING PLASTID DEVELOPMENT 1"/>
    <property type="match status" value="1"/>
</dbReference>
<evidence type="ECO:0000256" key="1">
    <source>
        <dbReference type="SAM" id="MobiDB-lite"/>
    </source>
</evidence>
<protein>
    <submittedName>
        <fullName evidence="2">Protein seedling plastid development 1</fullName>
    </submittedName>
</protein>
<dbReference type="EMBL" id="ASHM01051464">
    <property type="protein sequence ID" value="PNX86544.1"/>
    <property type="molecule type" value="Genomic_DNA"/>
</dbReference>